<evidence type="ECO:0000313" key="2">
    <source>
        <dbReference type="EMBL" id="BAT08664.1"/>
    </source>
</evidence>
<reference evidence="2 3" key="2">
    <citation type="journal article" date="2013" name="Plant Cell Physiol.">
        <title>Rice Annotation Project Database (RAP-DB): an integrative and interactive database for rice genomics.</title>
        <authorList>
            <person name="Sakai H."/>
            <person name="Lee S.S."/>
            <person name="Tanaka T."/>
            <person name="Numa H."/>
            <person name="Kim J."/>
            <person name="Kawahara Y."/>
            <person name="Wakimoto H."/>
            <person name="Yang C.C."/>
            <person name="Iwamoto M."/>
            <person name="Abe T."/>
            <person name="Yamada Y."/>
            <person name="Muto A."/>
            <person name="Inokuchi H."/>
            <person name="Ikemura T."/>
            <person name="Matsumoto T."/>
            <person name="Sasaki T."/>
            <person name="Itoh T."/>
        </authorList>
    </citation>
    <scope>NUCLEOTIDE SEQUENCE [LARGE SCALE GENOMIC DNA]</scope>
    <source>
        <strain evidence="3">cv. Nipponbare</strain>
    </source>
</reference>
<dbReference type="PaxDb" id="39947-A0A0P0XNL5"/>
<dbReference type="EMBL" id="AP014965">
    <property type="protein sequence ID" value="BAT08664.1"/>
    <property type="molecule type" value="Genomic_DNA"/>
</dbReference>
<reference evidence="2 3" key="3">
    <citation type="journal article" date="2013" name="Rice">
        <title>Improvement of the Oryza sativa Nipponbare reference genome using next generation sequence and optical map data.</title>
        <authorList>
            <person name="Kawahara Y."/>
            <person name="de la Bastide M."/>
            <person name="Hamilton J.P."/>
            <person name="Kanamori H."/>
            <person name="McCombie W.R."/>
            <person name="Ouyang S."/>
            <person name="Schwartz D.C."/>
            <person name="Tanaka T."/>
            <person name="Wu J."/>
            <person name="Zhou S."/>
            <person name="Childs K.L."/>
            <person name="Davidson R.M."/>
            <person name="Lin H."/>
            <person name="Quesada-Ocampo L."/>
            <person name="Vaillancourt B."/>
            <person name="Sakai H."/>
            <person name="Lee S.S."/>
            <person name="Kim J."/>
            <person name="Numa H."/>
            <person name="Itoh T."/>
            <person name="Buell C.R."/>
            <person name="Matsumoto T."/>
        </authorList>
    </citation>
    <scope>NUCLEOTIDE SEQUENCE [LARGE SCALE GENOMIC DNA]</scope>
    <source>
        <strain evidence="3">cv. Nipponbare</strain>
    </source>
</reference>
<feature type="region of interest" description="Disordered" evidence="1">
    <location>
        <begin position="121"/>
        <end position="194"/>
    </location>
</feature>
<feature type="non-terminal residue" evidence="2">
    <location>
        <position position="1"/>
    </location>
</feature>
<dbReference type="Proteomes" id="UP000059680">
    <property type="component" value="Chromosome 9"/>
</dbReference>
<dbReference type="Gramene" id="Os09t0482681-00">
    <property type="protein sequence ID" value="Os09t0482681-00"/>
    <property type="gene ID" value="Os09g0482681"/>
</dbReference>
<feature type="compositionally biased region" description="Basic residues" evidence="1">
    <location>
        <begin position="121"/>
        <end position="130"/>
    </location>
</feature>
<accession>A0A0P0XNL5</accession>
<gene>
    <name evidence="2" type="ordered locus">Os09g0482681</name>
    <name evidence="2" type="ORF">OSNPB_090482681</name>
</gene>
<sequence length="194" mass="21179">LHVQAGRRRDGDGVGRLLLRADVGDDAAHRPGAAGLAEPRDGDRRVVEAGDEVLAVAGVAAGAAAEAAGEGGGDQLDLGRVVAVVAEELEVVLLAELVHQPGVQRGGRVHLARAVVVRRRRRPRVGRHGRPVVVQLGRRRHDRRPDRRRAPRRVPRPDGGRRPGHVRAGHGRPRHEVELRRLLLAGRERRRRDP</sequence>
<dbReference type="InParanoid" id="A0A0P0XNL5"/>
<protein>
    <submittedName>
        <fullName evidence="2">Os09g0482681 protein</fullName>
    </submittedName>
</protein>
<feature type="compositionally biased region" description="Basic residues" evidence="1">
    <location>
        <begin position="137"/>
        <end position="154"/>
    </location>
</feature>
<dbReference type="AlphaFoldDB" id="A0A0P0XNL5"/>
<feature type="compositionally biased region" description="Basic residues" evidence="1">
    <location>
        <begin position="162"/>
        <end position="173"/>
    </location>
</feature>
<proteinExistence type="predicted"/>
<name>A0A0P0XNL5_ORYSJ</name>
<keyword evidence="3" id="KW-1185">Reference proteome</keyword>
<evidence type="ECO:0000313" key="3">
    <source>
        <dbReference type="Proteomes" id="UP000059680"/>
    </source>
</evidence>
<organism evidence="2 3">
    <name type="scientific">Oryza sativa subsp. japonica</name>
    <name type="common">Rice</name>
    <dbReference type="NCBI Taxonomy" id="39947"/>
    <lineage>
        <taxon>Eukaryota</taxon>
        <taxon>Viridiplantae</taxon>
        <taxon>Streptophyta</taxon>
        <taxon>Embryophyta</taxon>
        <taxon>Tracheophyta</taxon>
        <taxon>Spermatophyta</taxon>
        <taxon>Magnoliopsida</taxon>
        <taxon>Liliopsida</taxon>
        <taxon>Poales</taxon>
        <taxon>Poaceae</taxon>
        <taxon>BOP clade</taxon>
        <taxon>Oryzoideae</taxon>
        <taxon>Oryzeae</taxon>
        <taxon>Oryzinae</taxon>
        <taxon>Oryza</taxon>
        <taxon>Oryza sativa</taxon>
    </lineage>
</organism>
<evidence type="ECO:0000256" key="1">
    <source>
        <dbReference type="SAM" id="MobiDB-lite"/>
    </source>
</evidence>
<reference evidence="3" key="1">
    <citation type="journal article" date="2005" name="Nature">
        <title>The map-based sequence of the rice genome.</title>
        <authorList>
            <consortium name="International rice genome sequencing project (IRGSP)"/>
            <person name="Matsumoto T."/>
            <person name="Wu J."/>
            <person name="Kanamori H."/>
            <person name="Katayose Y."/>
            <person name="Fujisawa M."/>
            <person name="Namiki N."/>
            <person name="Mizuno H."/>
            <person name="Yamamoto K."/>
            <person name="Antonio B.A."/>
            <person name="Baba T."/>
            <person name="Sakata K."/>
            <person name="Nagamura Y."/>
            <person name="Aoki H."/>
            <person name="Arikawa K."/>
            <person name="Arita K."/>
            <person name="Bito T."/>
            <person name="Chiden Y."/>
            <person name="Fujitsuka N."/>
            <person name="Fukunaka R."/>
            <person name="Hamada M."/>
            <person name="Harada C."/>
            <person name="Hayashi A."/>
            <person name="Hijishita S."/>
            <person name="Honda M."/>
            <person name="Hosokawa S."/>
            <person name="Ichikawa Y."/>
            <person name="Idonuma A."/>
            <person name="Iijima M."/>
            <person name="Ikeda M."/>
            <person name="Ikeno M."/>
            <person name="Ito K."/>
            <person name="Ito S."/>
            <person name="Ito T."/>
            <person name="Ito Y."/>
            <person name="Ito Y."/>
            <person name="Iwabuchi A."/>
            <person name="Kamiya K."/>
            <person name="Karasawa W."/>
            <person name="Kurita K."/>
            <person name="Katagiri S."/>
            <person name="Kikuta A."/>
            <person name="Kobayashi H."/>
            <person name="Kobayashi N."/>
            <person name="Machita K."/>
            <person name="Maehara T."/>
            <person name="Masukawa M."/>
            <person name="Mizubayashi T."/>
            <person name="Mukai Y."/>
            <person name="Nagasaki H."/>
            <person name="Nagata Y."/>
            <person name="Naito S."/>
            <person name="Nakashima M."/>
            <person name="Nakama Y."/>
            <person name="Nakamichi Y."/>
            <person name="Nakamura M."/>
            <person name="Meguro A."/>
            <person name="Negishi M."/>
            <person name="Ohta I."/>
            <person name="Ohta T."/>
            <person name="Okamoto M."/>
            <person name="Ono N."/>
            <person name="Saji S."/>
            <person name="Sakaguchi M."/>
            <person name="Sakai K."/>
            <person name="Shibata M."/>
            <person name="Shimokawa T."/>
            <person name="Song J."/>
            <person name="Takazaki Y."/>
            <person name="Terasawa K."/>
            <person name="Tsugane M."/>
            <person name="Tsuji K."/>
            <person name="Ueda S."/>
            <person name="Waki K."/>
            <person name="Yamagata H."/>
            <person name="Yamamoto M."/>
            <person name="Yamamoto S."/>
            <person name="Yamane H."/>
            <person name="Yoshiki S."/>
            <person name="Yoshihara R."/>
            <person name="Yukawa K."/>
            <person name="Zhong H."/>
            <person name="Yano M."/>
            <person name="Yuan Q."/>
            <person name="Ouyang S."/>
            <person name="Liu J."/>
            <person name="Jones K.M."/>
            <person name="Gansberger K."/>
            <person name="Moffat K."/>
            <person name="Hill J."/>
            <person name="Bera J."/>
            <person name="Fadrosh D."/>
            <person name="Jin S."/>
            <person name="Johri S."/>
            <person name="Kim M."/>
            <person name="Overton L."/>
            <person name="Reardon M."/>
            <person name="Tsitrin T."/>
            <person name="Vuong H."/>
            <person name="Weaver B."/>
            <person name="Ciecko A."/>
            <person name="Tallon L."/>
            <person name="Jackson J."/>
            <person name="Pai G."/>
            <person name="Aken S.V."/>
            <person name="Utterback T."/>
            <person name="Reidmuller S."/>
            <person name="Feldblyum T."/>
            <person name="Hsiao J."/>
            <person name="Zismann V."/>
            <person name="Iobst S."/>
            <person name="de Vazeille A.R."/>
            <person name="Buell C.R."/>
            <person name="Ying K."/>
            <person name="Li Y."/>
            <person name="Lu T."/>
            <person name="Huang Y."/>
            <person name="Zhao Q."/>
            <person name="Feng Q."/>
            <person name="Zhang L."/>
            <person name="Zhu J."/>
            <person name="Weng Q."/>
            <person name="Mu J."/>
            <person name="Lu Y."/>
            <person name="Fan D."/>
            <person name="Liu Y."/>
            <person name="Guan J."/>
            <person name="Zhang Y."/>
            <person name="Yu S."/>
            <person name="Liu X."/>
            <person name="Zhang Y."/>
            <person name="Hong G."/>
            <person name="Han B."/>
            <person name="Choisne N."/>
            <person name="Demange N."/>
            <person name="Orjeda G."/>
            <person name="Samain S."/>
            <person name="Cattolico L."/>
            <person name="Pelletier E."/>
            <person name="Couloux A."/>
            <person name="Segurens B."/>
            <person name="Wincker P."/>
            <person name="D'Hont A."/>
            <person name="Scarpelli C."/>
            <person name="Weissenbach J."/>
            <person name="Salanoubat M."/>
            <person name="Quetier F."/>
            <person name="Yu Y."/>
            <person name="Kim H.R."/>
            <person name="Rambo T."/>
            <person name="Currie J."/>
            <person name="Collura K."/>
            <person name="Luo M."/>
            <person name="Yang T."/>
            <person name="Ammiraju J.S.S."/>
            <person name="Engler F."/>
            <person name="Soderlund C."/>
            <person name="Wing R.A."/>
            <person name="Palmer L.E."/>
            <person name="de la Bastide M."/>
            <person name="Spiegel L."/>
            <person name="Nascimento L."/>
            <person name="Zutavern T."/>
            <person name="O'Shaughnessy A."/>
            <person name="Dike S."/>
            <person name="Dedhia N."/>
            <person name="Preston R."/>
            <person name="Balija V."/>
            <person name="McCombie W.R."/>
            <person name="Chow T."/>
            <person name="Chen H."/>
            <person name="Chung M."/>
            <person name="Chen C."/>
            <person name="Shaw J."/>
            <person name="Wu H."/>
            <person name="Hsiao K."/>
            <person name="Chao Y."/>
            <person name="Chu M."/>
            <person name="Cheng C."/>
            <person name="Hour A."/>
            <person name="Lee P."/>
            <person name="Lin S."/>
            <person name="Lin Y."/>
            <person name="Liou J."/>
            <person name="Liu S."/>
            <person name="Hsing Y."/>
            <person name="Raghuvanshi S."/>
            <person name="Mohanty A."/>
            <person name="Bharti A.K."/>
            <person name="Gaur A."/>
            <person name="Gupta V."/>
            <person name="Kumar D."/>
            <person name="Ravi V."/>
            <person name="Vij S."/>
            <person name="Kapur A."/>
            <person name="Khurana P."/>
            <person name="Khurana P."/>
            <person name="Khurana J.P."/>
            <person name="Tyagi A.K."/>
            <person name="Gaikwad K."/>
            <person name="Singh A."/>
            <person name="Dalal V."/>
            <person name="Srivastava S."/>
            <person name="Dixit A."/>
            <person name="Pal A.K."/>
            <person name="Ghazi I.A."/>
            <person name="Yadav M."/>
            <person name="Pandit A."/>
            <person name="Bhargava A."/>
            <person name="Sureshbabu K."/>
            <person name="Batra K."/>
            <person name="Sharma T.R."/>
            <person name="Mohapatra T."/>
            <person name="Singh N.K."/>
            <person name="Messing J."/>
            <person name="Nelson A.B."/>
            <person name="Fuks G."/>
            <person name="Kavchok S."/>
            <person name="Keizer G."/>
            <person name="Linton E."/>
            <person name="Llaca V."/>
            <person name="Song R."/>
            <person name="Tanyolac B."/>
            <person name="Young S."/>
            <person name="Ho-Il K."/>
            <person name="Hahn J.H."/>
            <person name="Sangsakoo G."/>
            <person name="Vanavichit A."/>
            <person name="de Mattos Luiz.A.T."/>
            <person name="Zimmer P.D."/>
            <person name="Malone G."/>
            <person name="Dellagostin O."/>
            <person name="de Oliveira A.C."/>
            <person name="Bevan M."/>
            <person name="Bancroft I."/>
            <person name="Minx P."/>
            <person name="Cordum H."/>
            <person name="Wilson R."/>
            <person name="Cheng Z."/>
            <person name="Jin W."/>
            <person name="Jiang J."/>
            <person name="Leong S.A."/>
            <person name="Iwama H."/>
            <person name="Gojobori T."/>
            <person name="Itoh T."/>
            <person name="Niimura Y."/>
            <person name="Fujii Y."/>
            <person name="Habara T."/>
            <person name="Sakai H."/>
            <person name="Sato Y."/>
            <person name="Wilson G."/>
            <person name="Kumar K."/>
            <person name="McCouch S."/>
            <person name="Juretic N."/>
            <person name="Hoen D."/>
            <person name="Wright S."/>
            <person name="Bruskiewich R."/>
            <person name="Bureau T."/>
            <person name="Miyao A."/>
            <person name="Hirochika H."/>
            <person name="Nishikawa T."/>
            <person name="Kadowaki K."/>
            <person name="Sugiura M."/>
            <person name="Burr B."/>
            <person name="Sasaki T."/>
        </authorList>
    </citation>
    <scope>NUCLEOTIDE SEQUENCE [LARGE SCALE GENOMIC DNA]</scope>
    <source>
        <strain evidence="3">cv. Nipponbare</strain>
    </source>
</reference>